<protein>
    <submittedName>
        <fullName evidence="1">Uncharacterized protein</fullName>
    </submittedName>
</protein>
<dbReference type="Proteomes" id="UP000573499">
    <property type="component" value="Unassembled WGS sequence"/>
</dbReference>
<name>A0A7W2IM03_9BURK</name>
<gene>
    <name evidence="1" type="ORF">H3H39_19380</name>
</gene>
<comment type="caution">
    <text evidence="1">The sequence shown here is derived from an EMBL/GenBank/DDBJ whole genome shotgun (WGS) entry which is preliminary data.</text>
</comment>
<proteinExistence type="predicted"/>
<accession>A0A7W2IM03</accession>
<dbReference type="RefSeq" id="WP_182155574.1">
    <property type="nucleotide sequence ID" value="NZ_JACEZU010000010.1"/>
</dbReference>
<dbReference type="AlphaFoldDB" id="A0A7W2IM03"/>
<reference evidence="1 2" key="1">
    <citation type="submission" date="2020-07" db="EMBL/GenBank/DDBJ databases">
        <title>Novel species isolated from subtropical streams in China.</title>
        <authorList>
            <person name="Lu H."/>
        </authorList>
    </citation>
    <scope>NUCLEOTIDE SEQUENCE [LARGE SCALE GENOMIC DNA]</scope>
    <source>
        <strain evidence="1 2">LX47W</strain>
    </source>
</reference>
<dbReference type="EMBL" id="JACEZU010000010">
    <property type="protein sequence ID" value="MBA5689208.1"/>
    <property type="molecule type" value="Genomic_DNA"/>
</dbReference>
<keyword evidence="2" id="KW-1185">Reference proteome</keyword>
<sequence>MIQSLDGDSVVGPELRRENLNEYWREYFTFAEQGNELFDMTRTELLTRIASAKQAARPHVDSQIIINELLNNLGPRHTFFRQFNERFPGSRPAQVLGMQLYALLAADDETWRYMKTTRAGHVFSHSNYFITRP</sequence>
<evidence type="ECO:0000313" key="2">
    <source>
        <dbReference type="Proteomes" id="UP000573499"/>
    </source>
</evidence>
<organism evidence="1 2">
    <name type="scientific">Rugamonas apoptosis</name>
    <dbReference type="NCBI Taxonomy" id="2758570"/>
    <lineage>
        <taxon>Bacteria</taxon>
        <taxon>Pseudomonadati</taxon>
        <taxon>Pseudomonadota</taxon>
        <taxon>Betaproteobacteria</taxon>
        <taxon>Burkholderiales</taxon>
        <taxon>Oxalobacteraceae</taxon>
        <taxon>Telluria group</taxon>
        <taxon>Rugamonas</taxon>
    </lineage>
</organism>
<evidence type="ECO:0000313" key="1">
    <source>
        <dbReference type="EMBL" id="MBA5689208.1"/>
    </source>
</evidence>